<dbReference type="RefSeq" id="WP_340329876.1">
    <property type="nucleotide sequence ID" value="NZ_JAZHOF010000004.1"/>
</dbReference>
<evidence type="ECO:0000313" key="1">
    <source>
        <dbReference type="EMBL" id="MEJ8572182.1"/>
    </source>
</evidence>
<proteinExistence type="predicted"/>
<reference evidence="1 2" key="1">
    <citation type="submission" date="2024-02" db="EMBL/GenBank/DDBJ databases">
        <title>Genome analysis and characterization of Microbaculum marinisediminis sp. nov., isolated from marine sediment.</title>
        <authorList>
            <person name="Du Z.-J."/>
            <person name="Ye Y.-Q."/>
            <person name="Zhang Z.-R."/>
            <person name="Yuan S.-M."/>
            <person name="Zhang X.-Y."/>
        </authorList>
    </citation>
    <scope>NUCLEOTIDE SEQUENCE [LARGE SCALE GENOMIC DNA]</scope>
    <source>
        <strain evidence="1 2">SDUM1044001</strain>
    </source>
</reference>
<dbReference type="AlphaFoldDB" id="A0AAW9RPL1"/>
<gene>
    <name evidence="1" type="ORF">V3328_11900</name>
</gene>
<organism evidence="1 2">
    <name type="scientific">Microbaculum marinum</name>
    <dbReference type="NCBI Taxonomy" id="1764581"/>
    <lineage>
        <taxon>Bacteria</taxon>
        <taxon>Pseudomonadati</taxon>
        <taxon>Pseudomonadota</taxon>
        <taxon>Alphaproteobacteria</taxon>
        <taxon>Hyphomicrobiales</taxon>
        <taxon>Tepidamorphaceae</taxon>
        <taxon>Microbaculum</taxon>
    </lineage>
</organism>
<accession>A0AAW9RPL1</accession>
<evidence type="ECO:0000313" key="2">
    <source>
        <dbReference type="Proteomes" id="UP001378188"/>
    </source>
</evidence>
<comment type="caution">
    <text evidence="1">The sequence shown here is derived from an EMBL/GenBank/DDBJ whole genome shotgun (WGS) entry which is preliminary data.</text>
</comment>
<keyword evidence="2" id="KW-1185">Reference proteome</keyword>
<evidence type="ECO:0008006" key="3">
    <source>
        <dbReference type="Google" id="ProtNLM"/>
    </source>
</evidence>
<name>A0AAW9RPL1_9HYPH</name>
<dbReference type="Proteomes" id="UP001378188">
    <property type="component" value="Unassembled WGS sequence"/>
</dbReference>
<sequence length="129" mass="13345">MSDRRTPRPFVLAAVTAALLGGGLTLTMALAPVPTDAATGPAAGASGSCAESIAQVHRGFGASLTRLADVAEAGPAERCVAYRTHLAAIDTARVVYGSCMTGFARDDQVGQLDLAYSDWRTTIDDRCSE</sequence>
<protein>
    <recommendedName>
        <fullName evidence="3">Secreted protein</fullName>
    </recommendedName>
</protein>
<dbReference type="EMBL" id="JAZHOF010000004">
    <property type="protein sequence ID" value="MEJ8572182.1"/>
    <property type="molecule type" value="Genomic_DNA"/>
</dbReference>